<dbReference type="EMBL" id="CZPZ01000036">
    <property type="protein sequence ID" value="CUS39908.1"/>
    <property type="molecule type" value="Genomic_DNA"/>
</dbReference>
<evidence type="ECO:0000313" key="3">
    <source>
        <dbReference type="Proteomes" id="UP000198736"/>
    </source>
</evidence>
<organism evidence="2 3">
    <name type="scientific">Candidatus Nitrospira nitrificans</name>
    <dbReference type="NCBI Taxonomy" id="1742973"/>
    <lineage>
        <taxon>Bacteria</taxon>
        <taxon>Pseudomonadati</taxon>
        <taxon>Nitrospirota</taxon>
        <taxon>Nitrospiria</taxon>
        <taxon>Nitrospirales</taxon>
        <taxon>Nitrospiraceae</taxon>
        <taxon>Nitrospira</taxon>
    </lineage>
</organism>
<reference evidence="3" key="1">
    <citation type="submission" date="2015-10" db="EMBL/GenBank/DDBJ databases">
        <authorList>
            <person name="Luecker S."/>
            <person name="Luecker S."/>
        </authorList>
    </citation>
    <scope>NUCLEOTIDE SEQUENCE [LARGE SCALE GENOMIC DNA]</scope>
</reference>
<proteinExistence type="predicted"/>
<feature type="transmembrane region" description="Helical" evidence="1">
    <location>
        <begin position="12"/>
        <end position="34"/>
    </location>
</feature>
<dbReference type="Proteomes" id="UP000198736">
    <property type="component" value="Unassembled WGS sequence"/>
</dbReference>
<dbReference type="AlphaFoldDB" id="A0A0S4LV73"/>
<keyword evidence="1" id="KW-1133">Transmembrane helix</keyword>
<keyword evidence="3" id="KW-1185">Reference proteome</keyword>
<keyword evidence="1" id="KW-0812">Transmembrane</keyword>
<keyword evidence="1" id="KW-0472">Membrane</keyword>
<name>A0A0S4LV73_9BACT</name>
<evidence type="ECO:0000313" key="2">
    <source>
        <dbReference type="EMBL" id="CUS39908.1"/>
    </source>
</evidence>
<protein>
    <submittedName>
        <fullName evidence="2">Uncharacterized protein</fullName>
    </submittedName>
</protein>
<accession>A0A0S4LV73</accession>
<evidence type="ECO:0000256" key="1">
    <source>
        <dbReference type="SAM" id="Phobius"/>
    </source>
</evidence>
<sequence>MMPARPKSNQWFLELFFSHSFFFSLGTFLFRVGAPDQPSPFNRFLIHNGFLRQSNTACT</sequence>
<gene>
    <name evidence="2" type="ORF">COMA2_90087</name>
</gene>